<evidence type="ECO:0000313" key="7">
    <source>
        <dbReference type="EMBL" id="SEF69589.1"/>
    </source>
</evidence>
<sequence length="1476" mass="163827">MSYFCLVKLLKRFVSWTIWGIIGLNLMLMGVSHLPAAQRRIGSIVAHAVEEKLGTRVSLGRVDLGFLNRVIIDDLLIYDQQKKEMVRVARLSAKIDIAPLIEGKISISSAQLFGARFSLYRQHAETKPNFQFVLDSLASKDTTSHTPLYLRINSLIIRHTYVSYDENDQPKTDGIFNLSHLRVSDFNANINLRTLTDDSLNINVKRLAFSEQSGLTLSRLAFKLEAGRRQACLANFQLQMPSSTLHIDTLQASYQLDEKGLKPGTLNFKGKINKTSISPSDLRCFEHRLKNFQRPIALETAFSGTDSRINIPDLLVSTQEKDIDIRLNGWLSDWDKQPAWHVQIDRLSLAETSLDFLTKTFTQLPPELTRLGSLQVNGFCDRNPHSMSALKALIRSGAGDIDMRFDMNAAQEFSGNITTEGISLRQLLADSKFGSLATKIAVSGQLHDGQKPDITVNGTIPQFGFNDYEYSNIAVNGSYIRGAISGTFSIDDPNVSAHLEGELTDEILDSNVHKPCTVKLQGSIAHIAPGVLKLTDQFGDAVMTADIDADFTARTLNDAQGSLRLSQFSVSATEQQPAYRLDNLIISSGYDEGTHFLTLKSDFADAELKGRFDYSTLAQSVANAIGHRLPTLPGLPKLNRQTDNNFSLRLLLSKTDWLRRFLNVDLTLRQPVALQARVNDLTRELYLDGDLPGFVLNGASYSDGSIRITSPADTMRCAVQLNKLMDNGHRLSVKLNAGACQNNLNTSLSWDNNDSEKRMSGQLNTIMQLYRNLDNQAEAHIRVQPSHIILNNSSWNMEPSSILYHENYLLVDHFNIHRGQQHIIIDGTASKHASDSLVADLNEVEVGYILDLVNFHSVEFSGKASGRACASSLFSRFAANADLTVEDFKFEQGRMGLLHAKAEWNQELQQIDIHAVADDGPEAKTHINGFVSPVHNTIDLAIGAENTSIEFMHNFTSSFLSSITGQANGEARVAGTLDNINLTGQLVVDGEATVTPLNTTYQLRNDTVIMIPDEIMLHNMTVTDRDGHQGILTGGVHHKHLTDMTYDIFVDADNLLGYDFTDFGESTFYGTVYATGHVAIHGRNDVTIDCNVTPQPGSVFVYNAASPDAISKQEFIEWEEPAGTTATKSHTQYSRVSDTDIYINFLINCTPDATLRLLMDESTKDYITLNGEGAIRASFHNKGPFNMFGTYTVDHGTYGVTIQNIIKKNFTFNRGGTIVFGGDPYNAALNLQAVYTVNGVSLSDLNIGNSFSNNSIRVNCLMNIGGQPNAPQVDFDIEMPTVNADEQQMVRSVINGQQEMNQQVVYLLGIGRFYNQGANNNATGSERPDQTSLAMQSFLSGTLSTQINSLLNQFIKNDNWNFGANISTGNEGWHNAEYEGIINGRMLNNRLLFNGQFGYRDNATQANPSFIGDFDVQYLLYPNGNLALKVYNQTNDRYFTKSSLNTQGIGIIMKKDFNGLRDLFTTKKKRKHKDKK</sequence>
<evidence type="ECO:0000256" key="5">
    <source>
        <dbReference type="SAM" id="Phobius"/>
    </source>
</evidence>
<dbReference type="PANTHER" id="PTHR30441">
    <property type="entry name" value="DUF748 DOMAIN-CONTAINING PROTEIN"/>
    <property type="match status" value="1"/>
</dbReference>
<reference evidence="7 8" key="1">
    <citation type="submission" date="2016-10" db="EMBL/GenBank/DDBJ databases">
        <authorList>
            <person name="de Groot N.N."/>
        </authorList>
    </citation>
    <scope>NUCLEOTIDE SEQUENCE [LARGE SCALE GENOMIC DNA]</scope>
    <source>
        <strain evidence="7 8">AR32</strain>
    </source>
</reference>
<gene>
    <name evidence="7" type="ORF">SAMN05216354_1220</name>
</gene>
<dbReference type="EMBL" id="FNUV01000003">
    <property type="protein sequence ID" value="SEF69589.1"/>
    <property type="molecule type" value="Genomic_DNA"/>
</dbReference>
<evidence type="ECO:0000256" key="4">
    <source>
        <dbReference type="ARBA" id="ARBA00023136"/>
    </source>
</evidence>
<keyword evidence="3 5" id="KW-1133">Transmembrane helix</keyword>
<evidence type="ECO:0000256" key="1">
    <source>
        <dbReference type="ARBA" id="ARBA00004167"/>
    </source>
</evidence>
<dbReference type="GO" id="GO:0090313">
    <property type="term" value="P:regulation of protein targeting to membrane"/>
    <property type="evidence" value="ECO:0007669"/>
    <property type="project" value="TreeGrafter"/>
</dbReference>
<evidence type="ECO:0000256" key="2">
    <source>
        <dbReference type="ARBA" id="ARBA00022692"/>
    </source>
</evidence>
<evidence type="ECO:0000313" key="8">
    <source>
        <dbReference type="Proteomes" id="UP000236735"/>
    </source>
</evidence>
<evidence type="ECO:0000256" key="3">
    <source>
        <dbReference type="ARBA" id="ARBA00022989"/>
    </source>
</evidence>
<feature type="transmembrane region" description="Helical" evidence="5">
    <location>
        <begin position="12"/>
        <end position="31"/>
    </location>
</feature>
<organism evidence="7 8">
    <name type="scientific">Xylanibacter ruminicola</name>
    <name type="common">Prevotella ruminicola</name>
    <dbReference type="NCBI Taxonomy" id="839"/>
    <lineage>
        <taxon>Bacteria</taxon>
        <taxon>Pseudomonadati</taxon>
        <taxon>Bacteroidota</taxon>
        <taxon>Bacteroidia</taxon>
        <taxon>Bacteroidales</taxon>
        <taxon>Prevotellaceae</taxon>
        <taxon>Xylanibacter</taxon>
    </lineage>
</organism>
<dbReference type="PANTHER" id="PTHR30441:SF8">
    <property type="entry name" value="DUF748 DOMAIN-CONTAINING PROTEIN"/>
    <property type="match status" value="1"/>
</dbReference>
<accession>A0A1H5U3H4</accession>
<protein>
    <recommendedName>
        <fullName evidence="6">Translocation and assembly module TamB C-terminal domain-containing protein</fullName>
    </recommendedName>
</protein>
<dbReference type="Pfam" id="PF04357">
    <property type="entry name" value="TamB"/>
    <property type="match status" value="1"/>
</dbReference>
<dbReference type="GO" id="GO:0005886">
    <property type="term" value="C:plasma membrane"/>
    <property type="evidence" value="ECO:0007669"/>
    <property type="project" value="InterPro"/>
</dbReference>
<keyword evidence="4 5" id="KW-0472">Membrane</keyword>
<dbReference type="Proteomes" id="UP000236735">
    <property type="component" value="Unassembled WGS sequence"/>
</dbReference>
<comment type="subcellular location">
    <subcellularLocation>
        <location evidence="1">Membrane</location>
        <topology evidence="1">Single-pass membrane protein</topology>
    </subcellularLocation>
</comment>
<name>A0A1H5U3H4_XYLRU</name>
<dbReference type="InterPro" id="IPR052894">
    <property type="entry name" value="AsmA-related"/>
</dbReference>
<proteinExistence type="predicted"/>
<dbReference type="GO" id="GO:0009306">
    <property type="term" value="P:protein secretion"/>
    <property type="evidence" value="ECO:0007669"/>
    <property type="project" value="InterPro"/>
</dbReference>
<evidence type="ECO:0000259" key="6">
    <source>
        <dbReference type="Pfam" id="PF04357"/>
    </source>
</evidence>
<dbReference type="InterPro" id="IPR007452">
    <property type="entry name" value="TamB_C"/>
</dbReference>
<feature type="domain" description="Translocation and assembly module TamB C-terminal" evidence="6">
    <location>
        <begin position="1021"/>
        <end position="1457"/>
    </location>
</feature>
<keyword evidence="2 5" id="KW-0812">Transmembrane</keyword>